<name>A0A2X4VEQ1_SERPL</name>
<protein>
    <submittedName>
        <fullName evidence="2">DUF2938 family protein</fullName>
    </submittedName>
    <submittedName>
        <fullName evidence="3">Protein of uncharacterized function (DUF2938)</fullName>
    </submittedName>
</protein>
<dbReference type="AlphaFoldDB" id="A0A2X4VEQ1"/>
<feature type="transmembrane region" description="Helical" evidence="1">
    <location>
        <begin position="12"/>
        <end position="36"/>
    </location>
</feature>
<proteinExistence type="predicted"/>
<reference evidence="2 5" key="2">
    <citation type="submission" date="2020-12" db="EMBL/GenBank/DDBJ databases">
        <title>FDA dAtabase for Regulatory Grade micrObial Sequences (FDA-ARGOS): Supporting development and validation of Infectious Disease Dx tests.</title>
        <authorList>
            <person name="Sproer C."/>
            <person name="Gronow S."/>
            <person name="Severitt S."/>
            <person name="Schroder I."/>
            <person name="Tallon L."/>
            <person name="Sadzewicz L."/>
            <person name="Zhao X."/>
            <person name="Boylan J."/>
            <person name="Ott S."/>
            <person name="Bowen H."/>
            <person name="Vavikolanu K."/>
            <person name="Mehta A."/>
            <person name="Aluvathingal J."/>
            <person name="Nadendla S."/>
            <person name="Lowell S."/>
            <person name="Myers T."/>
            <person name="Yan Y."/>
            <person name="Sichtig H."/>
        </authorList>
    </citation>
    <scope>NUCLEOTIDE SEQUENCE [LARGE SCALE GENOMIC DNA]</scope>
    <source>
        <strain evidence="2 5">FDAARGOS_907</strain>
    </source>
</reference>
<evidence type="ECO:0000313" key="2">
    <source>
        <dbReference type="EMBL" id="QPS19904.1"/>
    </source>
</evidence>
<keyword evidence="1" id="KW-1133">Transmembrane helix</keyword>
<evidence type="ECO:0000313" key="5">
    <source>
        <dbReference type="Proteomes" id="UP000594967"/>
    </source>
</evidence>
<dbReference type="STRING" id="82996.ADP72_18815"/>
<feature type="transmembrane region" description="Helical" evidence="1">
    <location>
        <begin position="109"/>
        <end position="134"/>
    </location>
</feature>
<keyword evidence="5" id="KW-1185">Reference proteome</keyword>
<organism evidence="3 4">
    <name type="scientific">Serratia plymuthica</name>
    <dbReference type="NCBI Taxonomy" id="82996"/>
    <lineage>
        <taxon>Bacteria</taxon>
        <taxon>Pseudomonadati</taxon>
        <taxon>Pseudomonadota</taxon>
        <taxon>Gammaproteobacteria</taxon>
        <taxon>Enterobacterales</taxon>
        <taxon>Yersiniaceae</taxon>
        <taxon>Serratia</taxon>
    </lineage>
</organism>
<gene>
    <name evidence="2" type="ORF">I6G64_20370</name>
    <name evidence="3" type="ORF">NCTC12961_04090</name>
</gene>
<dbReference type="InterPro" id="IPR021329">
    <property type="entry name" value="DUF2938"/>
</dbReference>
<evidence type="ECO:0000256" key="1">
    <source>
        <dbReference type="SAM" id="Phobius"/>
    </source>
</evidence>
<keyword evidence="1" id="KW-0472">Membrane</keyword>
<feature type="transmembrane region" description="Helical" evidence="1">
    <location>
        <begin position="77"/>
        <end position="97"/>
    </location>
</feature>
<sequence>MDVSPARELARYGLYGIVATVGMDLVNFIAASAGVISKLNLVFIGNLANQWWHGQFLFLRPGDIPPAPHALLLGYSAHYFAGIFLALLFYYFVFSVYHPRSGALCRAVIYGLICSLISLCLIYPSVGLGFFGSATNGTGLLVASLVNHVVYGLALGICGIWPRRQPVRVLH</sequence>
<dbReference type="EMBL" id="LS483469">
    <property type="protein sequence ID" value="SQI43770.1"/>
    <property type="molecule type" value="Genomic_DNA"/>
</dbReference>
<dbReference type="RefSeq" id="WP_062868096.1">
    <property type="nucleotide sequence ID" value="NZ_CP065673.1"/>
</dbReference>
<dbReference type="Proteomes" id="UP000248897">
    <property type="component" value="Chromosome 1"/>
</dbReference>
<accession>A0A2X4VEQ1</accession>
<feature type="transmembrane region" description="Helical" evidence="1">
    <location>
        <begin position="140"/>
        <end position="161"/>
    </location>
</feature>
<evidence type="ECO:0000313" key="4">
    <source>
        <dbReference type="Proteomes" id="UP000248897"/>
    </source>
</evidence>
<reference evidence="3 4" key="1">
    <citation type="submission" date="2018-06" db="EMBL/GenBank/DDBJ databases">
        <authorList>
            <consortium name="Pathogen Informatics"/>
            <person name="Doyle S."/>
        </authorList>
    </citation>
    <scope>NUCLEOTIDE SEQUENCE [LARGE SCALE GENOMIC DNA]</scope>
    <source>
        <strain evidence="3 4">NCTC12961</strain>
    </source>
</reference>
<keyword evidence="1" id="KW-0812">Transmembrane</keyword>
<dbReference type="Pfam" id="PF11158">
    <property type="entry name" value="DUF2938"/>
    <property type="match status" value="1"/>
</dbReference>
<evidence type="ECO:0000313" key="3">
    <source>
        <dbReference type="EMBL" id="SQI43770.1"/>
    </source>
</evidence>
<dbReference type="Proteomes" id="UP000594967">
    <property type="component" value="Chromosome"/>
</dbReference>
<dbReference type="EMBL" id="CP065673">
    <property type="protein sequence ID" value="QPS19904.1"/>
    <property type="molecule type" value="Genomic_DNA"/>
</dbReference>